<dbReference type="Proteomes" id="UP000825051">
    <property type="component" value="Chromosome"/>
</dbReference>
<name>A0A8F9TUB8_9BACT</name>
<reference evidence="1" key="1">
    <citation type="submission" date="2021-08" db="EMBL/GenBank/DDBJ databases">
        <title>Genome of a novel bacterium of the phylum Verrucomicrobia, Oleiharenicola sp. KSB-15.</title>
        <authorList>
            <person name="Chung J.-H."/>
            <person name="Ahn J.-H."/>
            <person name="Yoon Y."/>
            <person name="Kim D.-Y."/>
            <person name="An S.-H."/>
            <person name="Park I."/>
            <person name="Yeon J."/>
        </authorList>
    </citation>
    <scope>NUCLEOTIDE SEQUENCE</scope>
    <source>
        <strain evidence="1">KSB-15</strain>
    </source>
</reference>
<proteinExistence type="predicted"/>
<accession>A0A8F9TUB8</accession>
<keyword evidence="2" id="KW-1185">Reference proteome</keyword>
<evidence type="ECO:0000313" key="1">
    <source>
        <dbReference type="EMBL" id="QYM78237.1"/>
    </source>
</evidence>
<organism evidence="1 2">
    <name type="scientific">Horticoccus luteus</name>
    <dbReference type="NCBI Taxonomy" id="2862869"/>
    <lineage>
        <taxon>Bacteria</taxon>
        <taxon>Pseudomonadati</taxon>
        <taxon>Verrucomicrobiota</taxon>
        <taxon>Opitutia</taxon>
        <taxon>Opitutales</taxon>
        <taxon>Opitutaceae</taxon>
        <taxon>Horticoccus</taxon>
    </lineage>
</organism>
<dbReference type="RefSeq" id="WP_220161341.1">
    <property type="nucleotide sequence ID" value="NZ_CP080507.1"/>
</dbReference>
<gene>
    <name evidence="1" type="ORF">K0B96_13120</name>
</gene>
<evidence type="ECO:0000313" key="2">
    <source>
        <dbReference type="Proteomes" id="UP000825051"/>
    </source>
</evidence>
<dbReference type="EMBL" id="CP080507">
    <property type="protein sequence ID" value="QYM78237.1"/>
    <property type="molecule type" value="Genomic_DNA"/>
</dbReference>
<dbReference type="AlphaFoldDB" id="A0A8F9TUB8"/>
<sequence length="102" mass="11501">MTTPEPSDDLSALLHEWQVRPERDPHFRARVWRRLEARRGEASWAGYLRAHARPAVGGLALALLLGAWSGHAAARHHTNAQREAMVKDYVRALDARTMAQGR</sequence>
<protein>
    <submittedName>
        <fullName evidence="1">Uncharacterized protein</fullName>
    </submittedName>
</protein>
<dbReference type="KEGG" id="ole:K0B96_13120"/>